<dbReference type="Proteomes" id="UP000324222">
    <property type="component" value="Unassembled WGS sequence"/>
</dbReference>
<comment type="caution">
    <text evidence="2">The sequence shown here is derived from an EMBL/GenBank/DDBJ whole genome shotgun (WGS) entry which is preliminary data.</text>
</comment>
<evidence type="ECO:0000313" key="3">
    <source>
        <dbReference type="Proteomes" id="UP000324222"/>
    </source>
</evidence>
<proteinExistence type="predicted"/>
<sequence length="209" mass="23523">MVGRGARINDGATHTDSVSEVRRLFLTFVSSQQQHASHTKPRRPHDSYYPHHPISLPRPLDCKPTTTLPILSLLRLPPPNTPAHMLGRVRTRAAAHLRVRQVSRVPVLLEHKLLFSSRSESRTFGVIARPNCSHGLHFASSLRVSTAAQSGCSLWNIGEPVEGVRDEELVRKEEEKSLRGSQQINVSCEVKEEMLSNTKLREEGRKHQQ</sequence>
<organism evidence="2 3">
    <name type="scientific">Portunus trituberculatus</name>
    <name type="common">Swimming crab</name>
    <name type="synonym">Neptunus trituberculatus</name>
    <dbReference type="NCBI Taxonomy" id="210409"/>
    <lineage>
        <taxon>Eukaryota</taxon>
        <taxon>Metazoa</taxon>
        <taxon>Ecdysozoa</taxon>
        <taxon>Arthropoda</taxon>
        <taxon>Crustacea</taxon>
        <taxon>Multicrustacea</taxon>
        <taxon>Malacostraca</taxon>
        <taxon>Eumalacostraca</taxon>
        <taxon>Eucarida</taxon>
        <taxon>Decapoda</taxon>
        <taxon>Pleocyemata</taxon>
        <taxon>Brachyura</taxon>
        <taxon>Eubrachyura</taxon>
        <taxon>Portunoidea</taxon>
        <taxon>Portunidae</taxon>
        <taxon>Portuninae</taxon>
        <taxon>Portunus</taxon>
    </lineage>
</organism>
<evidence type="ECO:0000313" key="2">
    <source>
        <dbReference type="EMBL" id="MPC45245.1"/>
    </source>
</evidence>
<name>A0A5B7FIA4_PORTR</name>
<dbReference type="AlphaFoldDB" id="A0A5B7FIA4"/>
<reference evidence="2 3" key="1">
    <citation type="submission" date="2019-05" db="EMBL/GenBank/DDBJ databases">
        <title>Another draft genome of Portunus trituberculatus and its Hox gene families provides insights of decapod evolution.</title>
        <authorList>
            <person name="Jeong J.-H."/>
            <person name="Song I."/>
            <person name="Kim S."/>
            <person name="Choi T."/>
            <person name="Kim D."/>
            <person name="Ryu S."/>
            <person name="Kim W."/>
        </authorList>
    </citation>
    <scope>NUCLEOTIDE SEQUENCE [LARGE SCALE GENOMIC DNA]</scope>
    <source>
        <tissue evidence="2">Muscle</tissue>
    </source>
</reference>
<dbReference type="EMBL" id="VSRR010006639">
    <property type="protein sequence ID" value="MPC45245.1"/>
    <property type="molecule type" value="Genomic_DNA"/>
</dbReference>
<accession>A0A5B7FIA4</accession>
<evidence type="ECO:0000256" key="1">
    <source>
        <dbReference type="SAM" id="MobiDB-lite"/>
    </source>
</evidence>
<protein>
    <submittedName>
        <fullName evidence="2">Uncharacterized protein</fullName>
    </submittedName>
</protein>
<keyword evidence="3" id="KW-1185">Reference proteome</keyword>
<gene>
    <name evidence="2" type="ORF">E2C01_038939</name>
</gene>
<feature type="region of interest" description="Disordered" evidence="1">
    <location>
        <begin position="32"/>
        <end position="56"/>
    </location>
</feature>